<accession>A0A3E3E3U1</accession>
<keyword evidence="1" id="KW-1133">Transmembrane helix</keyword>
<feature type="transmembrane region" description="Helical" evidence="1">
    <location>
        <begin position="135"/>
        <end position="153"/>
    </location>
</feature>
<protein>
    <submittedName>
        <fullName evidence="2">Uncharacterized protein</fullName>
    </submittedName>
</protein>
<comment type="caution">
    <text evidence="2">The sequence shown here is derived from an EMBL/GenBank/DDBJ whole genome shotgun (WGS) entry which is preliminary data.</text>
</comment>
<feature type="transmembrane region" description="Helical" evidence="1">
    <location>
        <begin position="42"/>
        <end position="62"/>
    </location>
</feature>
<dbReference type="Proteomes" id="UP000261212">
    <property type="component" value="Unassembled WGS sequence"/>
</dbReference>
<dbReference type="RefSeq" id="WP_117530942.1">
    <property type="nucleotide sequence ID" value="NZ_QUSM01000001.1"/>
</dbReference>
<feature type="transmembrane region" description="Helical" evidence="1">
    <location>
        <begin position="284"/>
        <end position="307"/>
    </location>
</feature>
<proteinExistence type="predicted"/>
<dbReference type="AlphaFoldDB" id="A0A3E3E3U1"/>
<feature type="transmembrane region" description="Helical" evidence="1">
    <location>
        <begin position="107"/>
        <end position="129"/>
    </location>
</feature>
<keyword evidence="1" id="KW-0472">Membrane</keyword>
<keyword evidence="1" id="KW-0812">Transmembrane</keyword>
<reference evidence="2 3" key="1">
    <citation type="submission" date="2018-08" db="EMBL/GenBank/DDBJ databases">
        <title>A genome reference for cultivated species of the human gut microbiota.</title>
        <authorList>
            <person name="Zou Y."/>
            <person name="Xue W."/>
            <person name="Luo G."/>
        </authorList>
    </citation>
    <scope>NUCLEOTIDE SEQUENCE [LARGE SCALE GENOMIC DNA]</scope>
    <source>
        <strain evidence="2 3">AM25-6</strain>
    </source>
</reference>
<dbReference type="EMBL" id="QUSM01000001">
    <property type="protein sequence ID" value="RGD75849.1"/>
    <property type="molecule type" value="Genomic_DNA"/>
</dbReference>
<evidence type="ECO:0000313" key="2">
    <source>
        <dbReference type="EMBL" id="RGD75849.1"/>
    </source>
</evidence>
<feature type="transmembrane region" description="Helical" evidence="1">
    <location>
        <begin position="173"/>
        <end position="191"/>
    </location>
</feature>
<evidence type="ECO:0000256" key="1">
    <source>
        <dbReference type="SAM" id="Phobius"/>
    </source>
</evidence>
<feature type="transmembrane region" description="Helical" evidence="1">
    <location>
        <begin position="197"/>
        <end position="220"/>
    </location>
</feature>
<feature type="transmembrane region" description="Helical" evidence="1">
    <location>
        <begin position="257"/>
        <end position="278"/>
    </location>
</feature>
<gene>
    <name evidence="2" type="ORF">DW687_00605</name>
</gene>
<organism evidence="2 3">
    <name type="scientific">Anaerofustis stercorihominis</name>
    <dbReference type="NCBI Taxonomy" id="214853"/>
    <lineage>
        <taxon>Bacteria</taxon>
        <taxon>Bacillati</taxon>
        <taxon>Bacillota</taxon>
        <taxon>Clostridia</taxon>
        <taxon>Eubacteriales</taxon>
        <taxon>Eubacteriaceae</taxon>
        <taxon>Anaerofustis</taxon>
    </lineage>
</organism>
<name>A0A3E3E3U1_9FIRM</name>
<feature type="transmembrane region" description="Helical" evidence="1">
    <location>
        <begin position="68"/>
        <end position="87"/>
    </location>
</feature>
<sequence>MKEFLFPVFNIDELCRYNVSNIKDFLNDCDGKNFKALEEISFIGNIIAFFIFFLMQIILTFICKLYFGVFPWILLFISLLLYIVYAVNFYKYKKDMTNSLLGFISKIMASMLVSSIFLGISNILCMLFIKNHFYLMTLPIILIISLLFVLIFYRISSKFYYQFFADGKMNIKFYIFVALALILFLPLYFIIPNWFCIIALIFSYFCLFVSVPISICNYRYYEEFANIYKSYINNDRVESIKDLSDIKGKKFRHMWSLGFYVVMTPLALSISIMCMIWLFDIKYIGILLMFILAFVFVIPLVIINYLYLGKINIVADEEGVSTLREYTKWQDISSVHYVAASYSKTSYSPNKIYIYTYKGDIIEIKNGSYLFFIYLKKYHPDIVTTNEGLKSYFSIGIITGVVLGVIFKFIK</sequence>
<evidence type="ECO:0000313" key="3">
    <source>
        <dbReference type="Proteomes" id="UP000261212"/>
    </source>
</evidence>
<feature type="transmembrane region" description="Helical" evidence="1">
    <location>
        <begin position="392"/>
        <end position="410"/>
    </location>
</feature>